<reference evidence="4" key="1">
    <citation type="journal article" date="2009" name="Peptides">
        <title>Molecular cloning, structural analysis and modelling of the AcAFP antifungal peptide from Aspergillus clavatus.</title>
        <authorList>
            <person name="Skouri-Gargouri H."/>
            <person name="Ben Ali M."/>
            <person name="Gargouri A."/>
        </authorList>
    </citation>
    <scope>NUCLEOTIDE SEQUENCE</scope>
</reference>
<dbReference type="VEuPathDB" id="FungiDB:ACLA_080450"/>
<dbReference type="SMR" id="A6N2V2"/>
<feature type="chain" id="PRO_5002698729" evidence="3">
    <location>
        <begin position="27"/>
        <end position="94"/>
    </location>
</feature>
<evidence type="ECO:0000256" key="2">
    <source>
        <dbReference type="ARBA" id="ARBA00022577"/>
    </source>
</evidence>
<name>A6N2V2_ASPCV</name>
<dbReference type="InterPro" id="IPR023112">
    <property type="entry name" value="Antifungal-protein_dom_sf"/>
</dbReference>
<dbReference type="AlphaFoldDB" id="A6N2V2"/>
<evidence type="ECO:0000256" key="3">
    <source>
        <dbReference type="SAM" id="SignalP"/>
    </source>
</evidence>
<evidence type="ECO:0000256" key="1">
    <source>
        <dbReference type="ARBA" id="ARBA00022529"/>
    </source>
</evidence>
<dbReference type="InterPro" id="IPR022706">
    <property type="entry name" value="Antifungal_prot"/>
</dbReference>
<gene>
    <name evidence="4" type="primary">AFP</name>
</gene>
<protein>
    <submittedName>
        <fullName evidence="4">Antifungal protein</fullName>
    </submittedName>
</protein>
<organism evidence="4">
    <name type="scientific">Aspergillus clavatus</name>
    <dbReference type="NCBI Taxonomy" id="5057"/>
    <lineage>
        <taxon>Eukaryota</taxon>
        <taxon>Fungi</taxon>
        <taxon>Dikarya</taxon>
        <taxon>Ascomycota</taxon>
        <taxon>Pezizomycotina</taxon>
        <taxon>Eurotiomycetes</taxon>
        <taxon>Eurotiomycetidae</taxon>
        <taxon>Eurotiales</taxon>
        <taxon>Aspergillaceae</taxon>
        <taxon>Aspergillus</taxon>
        <taxon>Aspergillus subgen. Fumigati</taxon>
    </lineage>
</organism>
<dbReference type="GO" id="GO:0050832">
    <property type="term" value="P:defense response to fungus"/>
    <property type="evidence" value="ECO:0007669"/>
    <property type="project" value="UniProtKB-KW"/>
</dbReference>
<accession>A6N2V2</accession>
<dbReference type="Pfam" id="PF11402">
    <property type="entry name" value="Antifungal_prot"/>
    <property type="match status" value="1"/>
</dbReference>
<dbReference type="SUPFAM" id="SSF57598">
    <property type="entry name" value="Antifungal protein (AGAFP)"/>
    <property type="match status" value="1"/>
</dbReference>
<proteinExistence type="predicted"/>
<evidence type="ECO:0000313" key="4">
    <source>
        <dbReference type="EMBL" id="ABR10398.1"/>
    </source>
</evidence>
<keyword evidence="1" id="KW-0929">Antimicrobial</keyword>
<sequence length="94" mass="9951">MKFVSLASLGFALVAALGVVASPVDADSLAAGGLDARDESAVQATYDGKCYKKDNICKYKAQSGKTAICKCYVKVCPRDGAKCEFDSYKGKCYC</sequence>
<keyword evidence="3" id="KW-0732">Signal</keyword>
<dbReference type="Gene3D" id="2.40.50.60">
    <property type="entry name" value="Antifungal protein domain"/>
    <property type="match status" value="1"/>
</dbReference>
<dbReference type="EMBL" id="EF600065">
    <property type="protein sequence ID" value="ABR10398.1"/>
    <property type="molecule type" value="Genomic_DNA"/>
</dbReference>
<dbReference type="GO" id="GO:0031640">
    <property type="term" value="P:killing of cells of another organism"/>
    <property type="evidence" value="ECO:0007669"/>
    <property type="project" value="UniProtKB-KW"/>
</dbReference>
<feature type="signal peptide" evidence="3">
    <location>
        <begin position="1"/>
        <end position="26"/>
    </location>
</feature>
<keyword evidence="2" id="KW-0295">Fungicide</keyword>